<dbReference type="Gene3D" id="3.40.50.880">
    <property type="match status" value="1"/>
</dbReference>
<proteinExistence type="predicted"/>
<evidence type="ECO:0000313" key="5">
    <source>
        <dbReference type="EMBL" id="SFL02555.1"/>
    </source>
</evidence>
<dbReference type="PANTHER" id="PTHR43130">
    <property type="entry name" value="ARAC-FAMILY TRANSCRIPTIONAL REGULATOR"/>
    <property type="match status" value="1"/>
</dbReference>
<evidence type="ECO:0000259" key="4">
    <source>
        <dbReference type="PROSITE" id="PS01124"/>
    </source>
</evidence>
<keyword evidence="1" id="KW-0805">Transcription regulation</keyword>
<dbReference type="CDD" id="cd03136">
    <property type="entry name" value="GATase1_AraC_ArgR_like"/>
    <property type="match status" value="1"/>
</dbReference>
<dbReference type="PANTHER" id="PTHR43130:SF3">
    <property type="entry name" value="HTH-TYPE TRANSCRIPTIONAL REGULATOR RV1931C"/>
    <property type="match status" value="1"/>
</dbReference>
<dbReference type="EMBL" id="FOSK01000014">
    <property type="protein sequence ID" value="SFL02555.1"/>
    <property type="molecule type" value="Genomic_DNA"/>
</dbReference>
<evidence type="ECO:0000313" key="6">
    <source>
        <dbReference type="Proteomes" id="UP000199598"/>
    </source>
</evidence>
<dbReference type="SUPFAM" id="SSF52317">
    <property type="entry name" value="Class I glutamine amidotransferase-like"/>
    <property type="match status" value="1"/>
</dbReference>
<reference evidence="5 6" key="1">
    <citation type="submission" date="2016-10" db="EMBL/GenBank/DDBJ databases">
        <authorList>
            <person name="Varghese N."/>
            <person name="Submissions S."/>
        </authorList>
    </citation>
    <scope>NUCLEOTIDE SEQUENCE [LARGE SCALE GENOMIC DNA]</scope>
    <source>
        <strain evidence="5 6">DSM 16392</strain>
    </source>
</reference>
<protein>
    <submittedName>
        <fullName evidence="5">Transcriptional regulator GlxA family, contains an amidase domain and an AraC-type DNA-binding HTH domain</fullName>
    </submittedName>
</protein>
<name>A0A1I4E9X4_9HYPH</name>
<gene>
    <name evidence="5" type="ORF">SAMN04488518_11487</name>
</gene>
<dbReference type="InterPro" id="IPR029062">
    <property type="entry name" value="Class_I_gatase-like"/>
</dbReference>
<dbReference type="InterPro" id="IPR052158">
    <property type="entry name" value="INH-QAR"/>
</dbReference>
<dbReference type="InterPro" id="IPR002818">
    <property type="entry name" value="DJ-1/PfpI"/>
</dbReference>
<dbReference type="SMART" id="SM00342">
    <property type="entry name" value="HTH_ARAC"/>
    <property type="match status" value="1"/>
</dbReference>
<dbReference type="Gene3D" id="1.10.10.60">
    <property type="entry name" value="Homeodomain-like"/>
    <property type="match status" value="1"/>
</dbReference>
<dbReference type="Proteomes" id="UP000199598">
    <property type="component" value="Unassembled WGS sequence"/>
</dbReference>
<organism evidence="5 6">
    <name type="scientific">Pseudovibrio ascidiaceicola</name>
    <dbReference type="NCBI Taxonomy" id="285279"/>
    <lineage>
        <taxon>Bacteria</taxon>
        <taxon>Pseudomonadati</taxon>
        <taxon>Pseudomonadota</taxon>
        <taxon>Alphaproteobacteria</taxon>
        <taxon>Hyphomicrobiales</taxon>
        <taxon>Stappiaceae</taxon>
        <taxon>Pseudovibrio</taxon>
    </lineage>
</organism>
<dbReference type="Pfam" id="PF12833">
    <property type="entry name" value="HTH_18"/>
    <property type="match status" value="1"/>
</dbReference>
<comment type="caution">
    <text evidence="5">The sequence shown here is derived from an EMBL/GenBank/DDBJ whole genome shotgun (WGS) entry which is preliminary data.</text>
</comment>
<dbReference type="Pfam" id="PF01965">
    <property type="entry name" value="DJ-1_PfpI"/>
    <property type="match status" value="1"/>
</dbReference>
<dbReference type="RefSeq" id="WP_093522999.1">
    <property type="nucleotide sequence ID" value="NZ_FOSK01000014.1"/>
</dbReference>
<dbReference type="InterPro" id="IPR018062">
    <property type="entry name" value="HTH_AraC-typ_CS"/>
</dbReference>
<sequence>MTQALSHPTNASRTSGSKPEKTRLSVGFILAKRFTLCAFANFVDVLRLAADEGDRSRPILCNWTVLSDTMDPIPSSSGVSVHPKERLGDPRRFNYIVVVGGLIDESTDFSPAYQNFLKEAAAAGIPLIGVCTGAFLLHRSGLLDGYKSCVSWFSHSDFKEQFDGLDPVTDQIFVVDRDRLTCAGGVSSAHLAAYLVDKHVGRAHANKSLHIMIIDDAHQAEKPQPGIPLDLKTQNPIVQRALHIMQQNIDTPISIQEIAQRMGKSKRQIERYFRLSLETSPQVAFLNIRLDLARHLIEKSQKSVAQIAVDCGFCDSSHLSRMFRRRYGCTPQVLRRLPVTEEQVA</sequence>
<accession>A0A1I4E9X4</accession>
<dbReference type="SUPFAM" id="SSF46689">
    <property type="entry name" value="Homeodomain-like"/>
    <property type="match status" value="2"/>
</dbReference>
<dbReference type="PROSITE" id="PS00041">
    <property type="entry name" value="HTH_ARAC_FAMILY_1"/>
    <property type="match status" value="1"/>
</dbReference>
<evidence type="ECO:0000256" key="2">
    <source>
        <dbReference type="ARBA" id="ARBA00023125"/>
    </source>
</evidence>
<feature type="domain" description="HTH araC/xylS-type" evidence="4">
    <location>
        <begin position="239"/>
        <end position="337"/>
    </location>
</feature>
<evidence type="ECO:0000256" key="1">
    <source>
        <dbReference type="ARBA" id="ARBA00023015"/>
    </source>
</evidence>
<dbReference type="InterPro" id="IPR018060">
    <property type="entry name" value="HTH_AraC"/>
</dbReference>
<keyword evidence="3" id="KW-0804">Transcription</keyword>
<evidence type="ECO:0000256" key="3">
    <source>
        <dbReference type="ARBA" id="ARBA00023163"/>
    </source>
</evidence>
<dbReference type="InterPro" id="IPR009057">
    <property type="entry name" value="Homeodomain-like_sf"/>
</dbReference>
<keyword evidence="2 5" id="KW-0238">DNA-binding</keyword>
<keyword evidence="6" id="KW-1185">Reference proteome</keyword>
<dbReference type="GO" id="GO:0003677">
    <property type="term" value="F:DNA binding"/>
    <property type="evidence" value="ECO:0007669"/>
    <property type="project" value="UniProtKB-KW"/>
</dbReference>
<dbReference type="PROSITE" id="PS01124">
    <property type="entry name" value="HTH_ARAC_FAMILY_2"/>
    <property type="match status" value="1"/>
</dbReference>